<keyword evidence="2" id="KW-0812">Transmembrane</keyword>
<feature type="region of interest" description="Disordered" evidence="1">
    <location>
        <begin position="172"/>
        <end position="192"/>
    </location>
</feature>
<protein>
    <recommendedName>
        <fullName evidence="3">Retrotransposon gag domain-containing protein</fullName>
    </recommendedName>
</protein>
<feature type="compositionally biased region" description="Low complexity" evidence="1">
    <location>
        <begin position="109"/>
        <end position="121"/>
    </location>
</feature>
<dbReference type="PANTHER" id="PTHR32108">
    <property type="entry name" value="DNA-DIRECTED RNA POLYMERASE SUBUNIT ALPHA"/>
    <property type="match status" value="1"/>
</dbReference>
<feature type="region of interest" description="Disordered" evidence="1">
    <location>
        <begin position="262"/>
        <end position="281"/>
    </location>
</feature>
<dbReference type="Pfam" id="PF03732">
    <property type="entry name" value="Retrotrans_gag"/>
    <property type="match status" value="1"/>
</dbReference>
<feature type="compositionally biased region" description="Low complexity" evidence="1">
    <location>
        <begin position="143"/>
        <end position="154"/>
    </location>
</feature>
<dbReference type="PANTHER" id="PTHR32108:SF9">
    <property type="entry name" value="REVERSE TRANSCRIPTASE RNASE H-LIKE DOMAIN-CONTAINING PROTEIN"/>
    <property type="match status" value="1"/>
</dbReference>
<feature type="region of interest" description="Disordered" evidence="1">
    <location>
        <begin position="690"/>
        <end position="711"/>
    </location>
</feature>
<dbReference type="InterPro" id="IPR005162">
    <property type="entry name" value="Retrotrans_gag_dom"/>
</dbReference>
<keyword evidence="2" id="KW-1133">Transmembrane helix</keyword>
<feature type="region of interest" description="Disordered" evidence="1">
    <location>
        <begin position="102"/>
        <end position="155"/>
    </location>
</feature>
<dbReference type="EMBL" id="JAXUIC010000578">
    <property type="protein sequence ID" value="KAK4539046.1"/>
    <property type="molecule type" value="Genomic_DNA"/>
</dbReference>
<accession>A0AAN7I5A4</accession>
<evidence type="ECO:0000313" key="5">
    <source>
        <dbReference type="Proteomes" id="UP001324115"/>
    </source>
</evidence>
<dbReference type="CDD" id="cd00303">
    <property type="entry name" value="retropepsin_like"/>
    <property type="match status" value="1"/>
</dbReference>
<evidence type="ECO:0000259" key="3">
    <source>
        <dbReference type="Pfam" id="PF03732"/>
    </source>
</evidence>
<reference evidence="4 5" key="1">
    <citation type="journal article" date="2023" name="G3 (Bethesda)">
        <title>A haplotype-resolved chromosome-scale genome for Quercus rubra L. provides insights into the genetics of adaptive traits for red oak species.</title>
        <authorList>
            <person name="Kapoor B."/>
            <person name="Jenkins J."/>
            <person name="Schmutz J."/>
            <person name="Zhebentyayeva T."/>
            <person name="Kuelheim C."/>
            <person name="Coggeshall M."/>
            <person name="Heim C."/>
            <person name="Lasky J.R."/>
            <person name="Leites L."/>
            <person name="Islam-Faridi N."/>
            <person name="Romero-Severson J."/>
            <person name="DeLeo V.L."/>
            <person name="Lucas S.M."/>
            <person name="Lazic D."/>
            <person name="Gailing O."/>
            <person name="Carlson J."/>
            <person name="Staton M."/>
        </authorList>
    </citation>
    <scope>NUCLEOTIDE SEQUENCE [LARGE SCALE GENOMIC DNA]</scope>
    <source>
        <strain evidence="4">Pseudo-F2</strain>
    </source>
</reference>
<name>A0AAN7I5A4_QUERU</name>
<gene>
    <name evidence="4" type="ORF">RGQ29_032020</name>
</gene>
<dbReference type="InterPro" id="IPR021109">
    <property type="entry name" value="Peptidase_aspartic_dom_sf"/>
</dbReference>
<keyword evidence="2" id="KW-0472">Membrane</keyword>
<evidence type="ECO:0000256" key="1">
    <source>
        <dbReference type="SAM" id="MobiDB-lite"/>
    </source>
</evidence>
<feature type="compositionally biased region" description="Polar residues" evidence="1">
    <location>
        <begin position="262"/>
        <end position="276"/>
    </location>
</feature>
<evidence type="ECO:0000313" key="4">
    <source>
        <dbReference type="EMBL" id="KAK4539046.1"/>
    </source>
</evidence>
<evidence type="ECO:0000256" key="2">
    <source>
        <dbReference type="SAM" id="Phobius"/>
    </source>
</evidence>
<comment type="caution">
    <text evidence="4">The sequence shown here is derived from an EMBL/GenBank/DDBJ whole genome shotgun (WGS) entry which is preliminary data.</text>
</comment>
<feature type="compositionally biased region" description="Polar residues" evidence="1">
    <location>
        <begin position="122"/>
        <end position="138"/>
    </location>
</feature>
<sequence>MVDNLMAADGEQWQWQWLASHGSWSSWIRVPSGEPTTPSPKTRLIFLAFRKGQTLPFGPTRRSYVTSWEVQRPSFWGTYWPTFYPHGRTWSRDGEGRLKRLSLSERTVESSSQEISAQGSSKQRSLDSANSNQGSSSIVILEPTSPNTSPNTSPYLQFSNPLFHYNSLYTPPSSSQSLFPNPPTSPFQSSLTSLTQEDIIISSPKSFISEMAHENNNHEDQNMNDQEQPSPTTQELLHIMVAGQAQLQKDIQTLIQHIGNKNSHEPSTTLNESLNSEESRGLGLTENEKKMIERMDQMEKLLLRSRRVEEAMDLHSFSLFPQARAPPKFKMPTLDKFDGTGCPKAHLKMYMRALQPLGASEELMAQMFQNTLTGAALRWFLNLDDSRTRNWEDIGREFYKQYKYNTEVDVTRRDLETTKQDSKESFSAFITRWRAKAAQMTVRPNEEEQLNMVVKNLLPAYNKYLFAQYFPSFKALIAAGTQIEDAINTGILKGEEVIRSKRPFGPSSSKVPEISAISKQSPFQLVASPPLAQAPLGRPRRQYHELHMPLSKVFEKLREKDLLRPLDPKPIPNPLPKWFDNSKRCAFHQTPGHATDQCYALKNSIQDLIDQEIISPPARPNITTNPLPNHVVGQGPKINCLIEEESKTQEELSAMIQDIPSCNTLIWEELMIKEPPLPKPRIDIWNEEEKPTLSNQASPKATSPQKEPTSFFRLTSQKPTFPERQTHTPHKKPNLYKATGIAHLTRGGRHFKPSYLEADDPVEALNRPSRPTQLQLEDDLVLKQLQKTQANISLWGLLTASYHHRQALLNLLNKIQVPTTITPEALNAMIGVIRTEPTISFSDKDISDKGYSHNDPLHITIDTHGKRVPMVLVDDGSALNVCPLRTASCLGLNMEDFGPSNQYVRAYDNTRREVLGNVTLEITIGPTVQKVHFQVLDISACFNLLLGRPWIHTAKAIPSSLYQKVRFPYKESIITIHGDKSDTQGLVHGIQVEEDLALSGFDIEEVQAISWSEEAIEEFFPMDFDPYSNDKVVSMMRKMDYFPGLGLGRNNQGLLNFTSHATTIPPFGLGYKPTDEDLLEEGLKKIARSKAKVKGLSYEPSTLKPYTLTLNGKFVKEGEVKLYSMFPEPWYDQRTATKLPGIEIFADCKTEAPKVEEKKIEDWASHLDPNAMAALLDDLILNMGEGNWDDEVPLIWTPTTAMNNWEVFQNDYEDLEELVGGIGIDQFLVEDDARSWGDLDFELENIGENMESLKIRRTTLDEMHMVYENGIIPDEGELNTFLDVPTSYSWLPENTTPYSHYREDEDYEGDVDEDYFSKESCLTEDEDHDSEEVSTHNEGWKHTGMEMRIVEDDDSIYSEGNNSLYGFPHSEFGSLTPYTDEEDNPRDSCALLEKQIMFHDFKKLTIQDSEEEESINPHQEEDADYMDISSEYSRDDPMEIDEIYMLRSGEAYKEVPAITTIISELKNWTWEGSCPVEDHQKETKFFESTKIIVLLSLFQLVLLFLSISLLLRLLSTLSMIIR</sequence>
<proteinExistence type="predicted"/>
<dbReference type="Proteomes" id="UP001324115">
    <property type="component" value="Unassembled WGS sequence"/>
</dbReference>
<feature type="transmembrane region" description="Helical" evidence="2">
    <location>
        <begin position="1491"/>
        <end position="1514"/>
    </location>
</feature>
<dbReference type="Gene3D" id="2.40.70.10">
    <property type="entry name" value="Acid Proteases"/>
    <property type="match status" value="1"/>
</dbReference>
<feature type="domain" description="Retrotransposon gag" evidence="3">
    <location>
        <begin position="367"/>
        <end position="450"/>
    </location>
</feature>
<keyword evidence="5" id="KW-1185">Reference proteome</keyword>
<feature type="compositionally biased region" description="Polar residues" evidence="1">
    <location>
        <begin position="692"/>
        <end position="711"/>
    </location>
</feature>
<organism evidence="4 5">
    <name type="scientific">Quercus rubra</name>
    <name type="common">Northern red oak</name>
    <name type="synonym">Quercus borealis</name>
    <dbReference type="NCBI Taxonomy" id="3512"/>
    <lineage>
        <taxon>Eukaryota</taxon>
        <taxon>Viridiplantae</taxon>
        <taxon>Streptophyta</taxon>
        <taxon>Embryophyta</taxon>
        <taxon>Tracheophyta</taxon>
        <taxon>Spermatophyta</taxon>
        <taxon>Magnoliopsida</taxon>
        <taxon>eudicotyledons</taxon>
        <taxon>Gunneridae</taxon>
        <taxon>Pentapetalae</taxon>
        <taxon>rosids</taxon>
        <taxon>fabids</taxon>
        <taxon>Fagales</taxon>
        <taxon>Fagaceae</taxon>
        <taxon>Quercus</taxon>
    </lineage>
</organism>